<evidence type="ECO:0000313" key="3">
    <source>
        <dbReference type="Proteomes" id="UP000308230"/>
    </source>
</evidence>
<sequence>MAFKNLISSEEELRDIIGNPGELAANKVISYLDKNCNDFISKSPFLVLSTSNTAGACDASPRGDSPGFVLTVDEKHLVIPERPGNRRIDSIKNILENPHVGLIFVIPGLEETLRINGKASITRDPELLSRMEVKGRSPLVAIGIEVEEAFIHCAKAFKRSGLWNHQSWLEKEKLPHIAKVLAEHASLPDYSTEKVSEGLKESYTERLY</sequence>
<dbReference type="InterPro" id="IPR024029">
    <property type="entry name" value="Pyridox_Oxase_FMN-dep"/>
</dbReference>
<dbReference type="AlphaFoldDB" id="A0A5R9F6S0"/>
<keyword evidence="3" id="KW-1185">Reference proteome</keyword>
<organism evidence="2 3">
    <name type="scientific">Exobacillus caeni</name>
    <dbReference type="NCBI Taxonomy" id="2574798"/>
    <lineage>
        <taxon>Bacteria</taxon>
        <taxon>Bacillati</taxon>
        <taxon>Bacillota</taxon>
        <taxon>Bacilli</taxon>
        <taxon>Bacillales</taxon>
        <taxon>Guptibacillaceae</taxon>
        <taxon>Exobacillus</taxon>
    </lineage>
</organism>
<accession>A0A5R9F6S0</accession>
<name>A0A5R9F6S0_9BACL</name>
<evidence type="ECO:0000313" key="2">
    <source>
        <dbReference type="EMBL" id="TLS35475.1"/>
    </source>
</evidence>
<dbReference type="EMBL" id="SWLG01000021">
    <property type="protein sequence ID" value="TLS35475.1"/>
    <property type="molecule type" value="Genomic_DNA"/>
</dbReference>
<feature type="domain" description="Pyridoxamine 5'-phosphate oxidase N-terminal" evidence="1">
    <location>
        <begin position="32"/>
        <end position="153"/>
    </location>
</feature>
<dbReference type="InterPro" id="IPR012349">
    <property type="entry name" value="Split_barrel_FMN-bd"/>
</dbReference>
<dbReference type="SUPFAM" id="SSF50475">
    <property type="entry name" value="FMN-binding split barrel"/>
    <property type="match status" value="1"/>
</dbReference>
<evidence type="ECO:0000259" key="1">
    <source>
        <dbReference type="Pfam" id="PF01243"/>
    </source>
</evidence>
<dbReference type="Gene3D" id="2.30.110.10">
    <property type="entry name" value="Electron Transport, Fmn-binding Protein, Chain A"/>
    <property type="match status" value="1"/>
</dbReference>
<dbReference type="RefSeq" id="WP_138128968.1">
    <property type="nucleotide sequence ID" value="NZ_SWLG01000021.1"/>
</dbReference>
<dbReference type="PANTHER" id="PTHR42815">
    <property type="entry name" value="FAD-BINDING, PUTATIVE (AFU_ORTHOLOGUE AFUA_6G07600)-RELATED"/>
    <property type="match status" value="1"/>
</dbReference>
<dbReference type="PANTHER" id="PTHR42815:SF2">
    <property type="entry name" value="FAD-BINDING, PUTATIVE (AFU_ORTHOLOGUE AFUA_6G07600)-RELATED"/>
    <property type="match status" value="1"/>
</dbReference>
<proteinExistence type="predicted"/>
<dbReference type="Proteomes" id="UP000308230">
    <property type="component" value="Unassembled WGS sequence"/>
</dbReference>
<dbReference type="InterPro" id="IPR011576">
    <property type="entry name" value="Pyridox_Oxase_N"/>
</dbReference>
<protein>
    <submittedName>
        <fullName evidence="2">Pyridoxamine 5'-phosphate oxidase family protein</fullName>
    </submittedName>
</protein>
<dbReference type="NCBIfam" id="TIGR04025">
    <property type="entry name" value="PPOX_FMN_DR2398"/>
    <property type="match status" value="1"/>
</dbReference>
<dbReference type="Pfam" id="PF01243">
    <property type="entry name" value="PNPOx_N"/>
    <property type="match status" value="1"/>
</dbReference>
<comment type="caution">
    <text evidence="2">The sequence shown here is derived from an EMBL/GenBank/DDBJ whole genome shotgun (WGS) entry which is preliminary data.</text>
</comment>
<dbReference type="OrthoDB" id="9796486at2"/>
<gene>
    <name evidence="2" type="ORF">FCL54_20435</name>
</gene>
<reference evidence="2 3" key="1">
    <citation type="submission" date="2019-04" db="EMBL/GenBank/DDBJ databases">
        <title>Bacillus caeni sp. nov., a bacterium isolated from mangrove sediment.</title>
        <authorList>
            <person name="Huang H."/>
            <person name="Mo K."/>
            <person name="Hu Y."/>
        </authorList>
    </citation>
    <scope>NUCLEOTIDE SEQUENCE [LARGE SCALE GENOMIC DNA]</scope>
    <source>
        <strain evidence="2 3">HB172195</strain>
    </source>
</reference>